<name>A0A9X3N8K3_9ACTN</name>
<evidence type="ECO:0000256" key="1">
    <source>
        <dbReference type="ARBA" id="ARBA00012417"/>
    </source>
</evidence>
<dbReference type="GO" id="GO:0006261">
    <property type="term" value="P:DNA-templated DNA replication"/>
    <property type="evidence" value="ECO:0007669"/>
    <property type="project" value="TreeGrafter"/>
</dbReference>
<accession>A0A9X3N8K3</accession>
<dbReference type="GO" id="GO:0009360">
    <property type="term" value="C:DNA polymerase III complex"/>
    <property type="evidence" value="ECO:0007669"/>
    <property type="project" value="TreeGrafter"/>
</dbReference>
<evidence type="ECO:0000256" key="5">
    <source>
        <dbReference type="ARBA" id="ARBA00022932"/>
    </source>
</evidence>
<evidence type="ECO:0000256" key="2">
    <source>
        <dbReference type="ARBA" id="ARBA00022679"/>
    </source>
</evidence>
<organism evidence="9 10">
    <name type="scientific">Solirubrobacter phytolaccae</name>
    <dbReference type="NCBI Taxonomy" id="1404360"/>
    <lineage>
        <taxon>Bacteria</taxon>
        <taxon>Bacillati</taxon>
        <taxon>Actinomycetota</taxon>
        <taxon>Thermoleophilia</taxon>
        <taxon>Solirubrobacterales</taxon>
        <taxon>Solirubrobacteraceae</taxon>
        <taxon>Solirubrobacter</taxon>
    </lineage>
</organism>
<dbReference type="Pfam" id="PF21694">
    <property type="entry name" value="DNA_pol3_delta_C"/>
    <property type="match status" value="1"/>
</dbReference>
<evidence type="ECO:0000256" key="6">
    <source>
        <dbReference type="ARBA" id="ARBA00034754"/>
    </source>
</evidence>
<evidence type="ECO:0000256" key="3">
    <source>
        <dbReference type="ARBA" id="ARBA00022695"/>
    </source>
</evidence>
<evidence type="ECO:0000259" key="8">
    <source>
        <dbReference type="Pfam" id="PF21694"/>
    </source>
</evidence>
<dbReference type="GO" id="GO:0003677">
    <property type="term" value="F:DNA binding"/>
    <property type="evidence" value="ECO:0007669"/>
    <property type="project" value="InterPro"/>
</dbReference>
<sequence length="325" mass="35196">MPAFRAAYLIHGDDHGRIAERRARLRAMAEESAGTAGVEVYEGDQCTPAALEIAISTMTFAMGRRFVIADGVERWKDAEVTGVATALKSADPETLTVAFFAREEGRYKAPDKLHDAVKKVEGQIAAENNVKAWDLPKWLEAQAKGLKIDLDREGAKALVAQVGERQQRLMRELEKLALEHGPGAYIGPEEVIDSCATSSEKKVWSLADALVAGDKQASLELLLELRQQGERVTGLIYNMVRRLRDAVTVAEALHAGQAPAQVKRTLRMPPRAADKFIKDVGARDLESLRQALAAMADLEAATRGHLGGGLNEDTVAIRAVLAAAA</sequence>
<gene>
    <name evidence="9" type="primary">holA</name>
    <name evidence="9" type="ORF">OJ997_15850</name>
</gene>
<feature type="domain" description="DNA polymerase III delta subunit-like C-terminal" evidence="8">
    <location>
        <begin position="200"/>
        <end position="301"/>
    </location>
</feature>
<dbReference type="RefSeq" id="WP_270026129.1">
    <property type="nucleotide sequence ID" value="NZ_JAPDDP010000026.1"/>
</dbReference>
<dbReference type="PANTHER" id="PTHR34388">
    <property type="entry name" value="DNA POLYMERASE III SUBUNIT DELTA"/>
    <property type="match status" value="1"/>
</dbReference>
<evidence type="ECO:0000256" key="7">
    <source>
        <dbReference type="ARBA" id="ARBA00049244"/>
    </source>
</evidence>
<dbReference type="AlphaFoldDB" id="A0A9X3N8K3"/>
<dbReference type="InterPro" id="IPR008921">
    <property type="entry name" value="DNA_pol3_clamp-load_cplx_C"/>
</dbReference>
<dbReference type="Gene3D" id="3.40.50.300">
    <property type="entry name" value="P-loop containing nucleotide triphosphate hydrolases"/>
    <property type="match status" value="1"/>
</dbReference>
<dbReference type="InterPro" id="IPR005790">
    <property type="entry name" value="DNA_polIII_delta"/>
</dbReference>
<keyword evidence="2 9" id="KW-0808">Transferase</keyword>
<proteinExistence type="inferred from homology"/>
<keyword evidence="3 9" id="KW-0548">Nucleotidyltransferase</keyword>
<dbReference type="PANTHER" id="PTHR34388:SF1">
    <property type="entry name" value="DNA POLYMERASE III SUBUNIT DELTA"/>
    <property type="match status" value="1"/>
</dbReference>
<comment type="catalytic activity">
    <reaction evidence="7">
        <text>DNA(n) + a 2'-deoxyribonucleoside 5'-triphosphate = DNA(n+1) + diphosphate</text>
        <dbReference type="Rhea" id="RHEA:22508"/>
        <dbReference type="Rhea" id="RHEA-COMP:17339"/>
        <dbReference type="Rhea" id="RHEA-COMP:17340"/>
        <dbReference type="ChEBI" id="CHEBI:33019"/>
        <dbReference type="ChEBI" id="CHEBI:61560"/>
        <dbReference type="ChEBI" id="CHEBI:173112"/>
        <dbReference type="EC" id="2.7.7.7"/>
    </reaction>
</comment>
<protein>
    <recommendedName>
        <fullName evidence="1">DNA-directed DNA polymerase</fullName>
        <ecNumber evidence="1">2.7.7.7</ecNumber>
    </recommendedName>
</protein>
<dbReference type="Gene3D" id="1.10.8.60">
    <property type="match status" value="1"/>
</dbReference>
<comment type="caution">
    <text evidence="9">The sequence shown here is derived from an EMBL/GenBank/DDBJ whole genome shotgun (WGS) entry which is preliminary data.</text>
</comment>
<dbReference type="SUPFAM" id="SSF48019">
    <property type="entry name" value="post-AAA+ oligomerization domain-like"/>
    <property type="match status" value="1"/>
</dbReference>
<dbReference type="InterPro" id="IPR027417">
    <property type="entry name" value="P-loop_NTPase"/>
</dbReference>
<keyword evidence="4" id="KW-0235">DNA replication</keyword>
<dbReference type="EC" id="2.7.7.7" evidence="1"/>
<dbReference type="Gene3D" id="1.20.272.10">
    <property type="match status" value="1"/>
</dbReference>
<dbReference type="InterPro" id="IPR048466">
    <property type="entry name" value="DNA_pol3_delta-like_C"/>
</dbReference>
<evidence type="ECO:0000313" key="9">
    <source>
        <dbReference type="EMBL" id="MDA0181778.1"/>
    </source>
</evidence>
<comment type="similarity">
    <text evidence="6">Belongs to the DNA polymerase HolA subunit family.</text>
</comment>
<dbReference type="EMBL" id="JAPDDP010000026">
    <property type="protein sequence ID" value="MDA0181778.1"/>
    <property type="molecule type" value="Genomic_DNA"/>
</dbReference>
<keyword evidence="5" id="KW-0239">DNA-directed DNA polymerase</keyword>
<dbReference type="GO" id="GO:0003887">
    <property type="term" value="F:DNA-directed DNA polymerase activity"/>
    <property type="evidence" value="ECO:0007669"/>
    <property type="project" value="UniProtKB-KW"/>
</dbReference>
<keyword evidence="10" id="KW-1185">Reference proteome</keyword>
<dbReference type="Proteomes" id="UP001147653">
    <property type="component" value="Unassembled WGS sequence"/>
</dbReference>
<evidence type="ECO:0000313" key="10">
    <source>
        <dbReference type="Proteomes" id="UP001147653"/>
    </source>
</evidence>
<evidence type="ECO:0000256" key="4">
    <source>
        <dbReference type="ARBA" id="ARBA00022705"/>
    </source>
</evidence>
<reference evidence="9" key="1">
    <citation type="submission" date="2022-10" db="EMBL/GenBank/DDBJ databases">
        <title>The WGS of Solirubrobacter phytolaccae KCTC 29190.</title>
        <authorList>
            <person name="Jiang Z."/>
        </authorList>
    </citation>
    <scope>NUCLEOTIDE SEQUENCE</scope>
    <source>
        <strain evidence="9">KCTC 29190</strain>
    </source>
</reference>
<dbReference type="NCBIfam" id="TIGR01128">
    <property type="entry name" value="holA"/>
    <property type="match status" value="1"/>
</dbReference>